<feature type="region of interest" description="Disordered" evidence="1">
    <location>
        <begin position="305"/>
        <end position="325"/>
    </location>
</feature>
<dbReference type="Proteomes" id="UP000016930">
    <property type="component" value="Unassembled WGS sequence"/>
</dbReference>
<reference evidence="2 3" key="1">
    <citation type="journal article" date="2012" name="Proc. Natl. Acad. Sci. U.S.A.">
        <title>Comparative genomics of Ceriporiopsis subvermispora and Phanerochaete chrysosporium provide insight into selective ligninolysis.</title>
        <authorList>
            <person name="Fernandez-Fueyo E."/>
            <person name="Ruiz-Duenas F.J."/>
            <person name="Ferreira P."/>
            <person name="Floudas D."/>
            <person name="Hibbett D.S."/>
            <person name="Canessa P."/>
            <person name="Larrondo L.F."/>
            <person name="James T.Y."/>
            <person name="Seelenfreund D."/>
            <person name="Lobos S."/>
            <person name="Polanco R."/>
            <person name="Tello M."/>
            <person name="Honda Y."/>
            <person name="Watanabe T."/>
            <person name="Watanabe T."/>
            <person name="Ryu J.S."/>
            <person name="Kubicek C.P."/>
            <person name="Schmoll M."/>
            <person name="Gaskell J."/>
            <person name="Hammel K.E."/>
            <person name="St John F.J."/>
            <person name="Vanden Wymelenberg A."/>
            <person name="Sabat G."/>
            <person name="Splinter BonDurant S."/>
            <person name="Syed K."/>
            <person name="Yadav J.S."/>
            <person name="Doddapaneni H."/>
            <person name="Subramanian V."/>
            <person name="Lavin J.L."/>
            <person name="Oguiza J.A."/>
            <person name="Perez G."/>
            <person name="Pisabarro A.G."/>
            <person name="Ramirez L."/>
            <person name="Santoyo F."/>
            <person name="Master E."/>
            <person name="Coutinho P.M."/>
            <person name="Henrissat B."/>
            <person name="Lombard V."/>
            <person name="Magnuson J.K."/>
            <person name="Kuees U."/>
            <person name="Hori C."/>
            <person name="Igarashi K."/>
            <person name="Samejima M."/>
            <person name="Held B.W."/>
            <person name="Barry K.W."/>
            <person name="LaButti K.M."/>
            <person name="Lapidus A."/>
            <person name="Lindquist E.A."/>
            <person name="Lucas S.M."/>
            <person name="Riley R."/>
            <person name="Salamov A.A."/>
            <person name="Hoffmeister D."/>
            <person name="Schwenk D."/>
            <person name="Hadar Y."/>
            <person name="Yarden O."/>
            <person name="de Vries R.P."/>
            <person name="Wiebenga A."/>
            <person name="Stenlid J."/>
            <person name="Eastwood D."/>
            <person name="Grigoriev I.V."/>
            <person name="Berka R.M."/>
            <person name="Blanchette R.A."/>
            <person name="Kersten P."/>
            <person name="Martinez A.T."/>
            <person name="Vicuna R."/>
            <person name="Cullen D."/>
        </authorList>
    </citation>
    <scope>NUCLEOTIDE SEQUENCE [LARGE SCALE GENOMIC DNA]</scope>
    <source>
        <strain evidence="2 3">B</strain>
    </source>
</reference>
<evidence type="ECO:0008006" key="4">
    <source>
        <dbReference type="Google" id="ProtNLM"/>
    </source>
</evidence>
<dbReference type="OrthoDB" id="3238099at2759"/>
<dbReference type="AlphaFoldDB" id="M2QWQ2"/>
<name>M2QWQ2_CERS8</name>
<feature type="compositionally biased region" description="Polar residues" evidence="1">
    <location>
        <begin position="305"/>
        <end position="317"/>
    </location>
</feature>
<protein>
    <recommendedName>
        <fullName evidence="4">F-box domain-containing protein</fullName>
    </recommendedName>
</protein>
<accession>M2QWQ2</accession>
<dbReference type="EMBL" id="KB445798">
    <property type="protein sequence ID" value="EMD36565.1"/>
    <property type="molecule type" value="Genomic_DNA"/>
</dbReference>
<gene>
    <name evidence="2" type="ORF">CERSUDRAFT_74499</name>
</gene>
<evidence type="ECO:0000256" key="1">
    <source>
        <dbReference type="SAM" id="MobiDB-lite"/>
    </source>
</evidence>
<proteinExistence type="predicted"/>
<evidence type="ECO:0000313" key="3">
    <source>
        <dbReference type="Proteomes" id="UP000016930"/>
    </source>
</evidence>
<evidence type="ECO:0000313" key="2">
    <source>
        <dbReference type="EMBL" id="EMD36565.1"/>
    </source>
</evidence>
<dbReference type="HOGENOM" id="CLU_855307_0_0_1"/>
<organism evidence="2 3">
    <name type="scientific">Ceriporiopsis subvermispora (strain B)</name>
    <name type="common">White-rot fungus</name>
    <name type="synonym">Gelatoporia subvermispora</name>
    <dbReference type="NCBI Taxonomy" id="914234"/>
    <lineage>
        <taxon>Eukaryota</taxon>
        <taxon>Fungi</taxon>
        <taxon>Dikarya</taxon>
        <taxon>Basidiomycota</taxon>
        <taxon>Agaricomycotina</taxon>
        <taxon>Agaricomycetes</taxon>
        <taxon>Polyporales</taxon>
        <taxon>Gelatoporiaceae</taxon>
        <taxon>Gelatoporia</taxon>
    </lineage>
</organism>
<sequence>MLEDGERDVRQSREDLAECQSMVAWEKSHHIKQCSVFGGVVRKLIVNAHATGNSVFEQSCLIETLAYLPNLHALVWRGESPRMSAGLIESLATHCPILAELSALSIHKSHLWPLEPFHAVPFKDFESAEELRVAVPSVLMTVPESLRELMLSGPGVWDNMDIFRNLTYLDLIDSGGWNEDDPVPPAWSCFPVVSVQHLTSLKDDLVEYAEDLHPAWAFGISEFLRKKPHLRRLDLRIDVEWNTTISLEILGIHICGKILEHLGTLERSIPPRVFVLRLDPLFSDSPTLPEWLSLASEAVKAHGVQTPNFDTPNQSEPVESACSVA</sequence>
<keyword evidence="3" id="KW-1185">Reference proteome</keyword>